<organism evidence="3">
    <name type="scientific">viral metagenome</name>
    <dbReference type="NCBI Taxonomy" id="1070528"/>
    <lineage>
        <taxon>unclassified sequences</taxon>
        <taxon>metagenomes</taxon>
        <taxon>organismal metagenomes</taxon>
    </lineage>
</organism>
<feature type="coiled-coil region" evidence="1">
    <location>
        <begin position="126"/>
        <end position="153"/>
    </location>
</feature>
<name>A0A6C0HFA4_9ZZZZ</name>
<dbReference type="InterPro" id="IPR013083">
    <property type="entry name" value="Znf_RING/FYVE/PHD"/>
</dbReference>
<keyword evidence="1" id="KW-0175">Coiled coil</keyword>
<evidence type="ECO:0000259" key="2">
    <source>
        <dbReference type="PROSITE" id="PS50089"/>
    </source>
</evidence>
<dbReference type="EMBL" id="MN739941">
    <property type="protein sequence ID" value="QHT78836.1"/>
    <property type="molecule type" value="Genomic_DNA"/>
</dbReference>
<reference evidence="3" key="1">
    <citation type="journal article" date="2020" name="Nature">
        <title>Giant virus diversity and host interactions through global metagenomics.</title>
        <authorList>
            <person name="Schulz F."/>
            <person name="Roux S."/>
            <person name="Paez-Espino D."/>
            <person name="Jungbluth S."/>
            <person name="Walsh D.A."/>
            <person name="Denef V.J."/>
            <person name="McMahon K.D."/>
            <person name="Konstantinidis K.T."/>
            <person name="Eloe-Fadrosh E.A."/>
            <person name="Kyrpides N.C."/>
            <person name="Woyke T."/>
        </authorList>
    </citation>
    <scope>NUCLEOTIDE SEQUENCE</scope>
    <source>
        <strain evidence="3">GVMAG-M-3300023179-92</strain>
    </source>
</reference>
<dbReference type="PROSITE" id="PS50089">
    <property type="entry name" value="ZF_RING_2"/>
    <property type="match status" value="1"/>
</dbReference>
<dbReference type="SUPFAM" id="SSF57850">
    <property type="entry name" value="RING/U-box"/>
    <property type="match status" value="1"/>
</dbReference>
<feature type="domain" description="RING-type" evidence="2">
    <location>
        <begin position="68"/>
        <end position="103"/>
    </location>
</feature>
<dbReference type="InterPro" id="IPR001841">
    <property type="entry name" value="Znf_RING"/>
</dbReference>
<dbReference type="SMART" id="SM00184">
    <property type="entry name" value="RING"/>
    <property type="match status" value="1"/>
</dbReference>
<sequence length="200" mass="23661">MPLIIEEEDISYQVFKRKKIVIEKEPPKPIIKKQKEKCIIENCKQKDCGHYGLCKKHSGTCKTEKEDCAVCMDGELKCPLSCGHWIHVECVIKSGKKECPMCKSQLKFTKEQEKAYKLHKKEIRIKQEMEDFADVVRNEVREIQERNERRRRQGRNVYQYSSTHIMSNDLIHFVRVITDNQNIALDRMNVVEMLLDMFPN</sequence>
<evidence type="ECO:0000313" key="3">
    <source>
        <dbReference type="EMBL" id="QHT78836.1"/>
    </source>
</evidence>
<evidence type="ECO:0000256" key="1">
    <source>
        <dbReference type="SAM" id="Coils"/>
    </source>
</evidence>
<protein>
    <recommendedName>
        <fullName evidence="2">RING-type domain-containing protein</fullName>
    </recommendedName>
</protein>
<dbReference type="Gene3D" id="3.30.40.10">
    <property type="entry name" value="Zinc/RING finger domain, C3HC4 (zinc finger)"/>
    <property type="match status" value="1"/>
</dbReference>
<proteinExistence type="predicted"/>
<accession>A0A6C0HFA4</accession>
<dbReference type="AlphaFoldDB" id="A0A6C0HFA4"/>